<comment type="caution">
    <text evidence="1">The sequence shown here is derived from an EMBL/GenBank/DDBJ whole genome shotgun (WGS) entry which is preliminary data.</text>
</comment>
<gene>
    <name evidence="1" type="ORF">POCTA_138.1.T0350110</name>
</gene>
<evidence type="ECO:0000313" key="1">
    <source>
        <dbReference type="EMBL" id="CAD8158285.1"/>
    </source>
</evidence>
<organism evidence="1 2">
    <name type="scientific">Paramecium octaurelia</name>
    <dbReference type="NCBI Taxonomy" id="43137"/>
    <lineage>
        <taxon>Eukaryota</taxon>
        <taxon>Sar</taxon>
        <taxon>Alveolata</taxon>
        <taxon>Ciliophora</taxon>
        <taxon>Intramacronucleata</taxon>
        <taxon>Oligohymenophorea</taxon>
        <taxon>Peniculida</taxon>
        <taxon>Parameciidae</taxon>
        <taxon>Paramecium</taxon>
    </lineage>
</organism>
<sequence length="57" mass="6851">MEGHLNIFHIKIIQIYLIAIFQPLQQSFQLKLLDFLYLQQQSDSERLVIGYDEEQIK</sequence>
<keyword evidence="2" id="KW-1185">Reference proteome</keyword>
<reference evidence="1" key="1">
    <citation type="submission" date="2021-01" db="EMBL/GenBank/DDBJ databases">
        <authorList>
            <consortium name="Genoscope - CEA"/>
            <person name="William W."/>
        </authorList>
    </citation>
    <scope>NUCLEOTIDE SEQUENCE</scope>
</reference>
<proteinExistence type="predicted"/>
<protein>
    <submittedName>
        <fullName evidence="1">Uncharacterized protein</fullName>
    </submittedName>
</protein>
<dbReference type="Proteomes" id="UP000683925">
    <property type="component" value="Unassembled WGS sequence"/>
</dbReference>
<name>A0A8S1TZE7_PAROT</name>
<dbReference type="AlphaFoldDB" id="A0A8S1TZE7"/>
<evidence type="ECO:0000313" key="2">
    <source>
        <dbReference type="Proteomes" id="UP000683925"/>
    </source>
</evidence>
<accession>A0A8S1TZE7</accession>
<dbReference type="EMBL" id="CAJJDP010000035">
    <property type="protein sequence ID" value="CAD8158285.1"/>
    <property type="molecule type" value="Genomic_DNA"/>
</dbReference>